<dbReference type="Proteomes" id="UP001465976">
    <property type="component" value="Unassembled WGS sequence"/>
</dbReference>
<keyword evidence="2" id="KW-0812">Transmembrane</keyword>
<feature type="compositionally biased region" description="Basic and acidic residues" evidence="1">
    <location>
        <begin position="93"/>
        <end position="118"/>
    </location>
</feature>
<feature type="domain" description="DUF6535" evidence="3">
    <location>
        <begin position="283"/>
        <end position="475"/>
    </location>
</feature>
<reference evidence="4 5" key="1">
    <citation type="submission" date="2024-02" db="EMBL/GenBank/DDBJ databases">
        <title>A draft genome for the cacao thread blight pathogen Marasmius crinis-equi.</title>
        <authorList>
            <person name="Cohen S.P."/>
            <person name="Baruah I.K."/>
            <person name="Amoako-Attah I."/>
            <person name="Bukari Y."/>
            <person name="Meinhardt L.W."/>
            <person name="Bailey B.A."/>
        </authorList>
    </citation>
    <scope>NUCLEOTIDE SEQUENCE [LARGE SCALE GENOMIC DNA]</scope>
    <source>
        <strain evidence="4 5">GH-76</strain>
    </source>
</reference>
<feature type="region of interest" description="Disordered" evidence="1">
    <location>
        <begin position="904"/>
        <end position="936"/>
    </location>
</feature>
<evidence type="ECO:0000259" key="3">
    <source>
        <dbReference type="Pfam" id="PF20153"/>
    </source>
</evidence>
<keyword evidence="2" id="KW-0472">Membrane</keyword>
<organism evidence="4 5">
    <name type="scientific">Marasmius crinis-equi</name>
    <dbReference type="NCBI Taxonomy" id="585013"/>
    <lineage>
        <taxon>Eukaryota</taxon>
        <taxon>Fungi</taxon>
        <taxon>Dikarya</taxon>
        <taxon>Basidiomycota</taxon>
        <taxon>Agaricomycotina</taxon>
        <taxon>Agaricomycetes</taxon>
        <taxon>Agaricomycetidae</taxon>
        <taxon>Agaricales</taxon>
        <taxon>Marasmiineae</taxon>
        <taxon>Marasmiaceae</taxon>
        <taxon>Marasmius</taxon>
    </lineage>
</organism>
<feature type="transmembrane region" description="Helical" evidence="2">
    <location>
        <begin position="481"/>
        <end position="504"/>
    </location>
</feature>
<protein>
    <recommendedName>
        <fullName evidence="3">DUF6535 domain-containing protein</fullName>
    </recommendedName>
</protein>
<feature type="compositionally biased region" description="Polar residues" evidence="1">
    <location>
        <begin position="138"/>
        <end position="149"/>
    </location>
</feature>
<accession>A0ABR3EXB9</accession>
<evidence type="ECO:0000256" key="2">
    <source>
        <dbReference type="SAM" id="Phobius"/>
    </source>
</evidence>
<name>A0ABR3EXB9_9AGAR</name>
<feature type="transmembrane region" description="Helical" evidence="2">
    <location>
        <begin position="445"/>
        <end position="469"/>
    </location>
</feature>
<evidence type="ECO:0000313" key="5">
    <source>
        <dbReference type="Proteomes" id="UP001465976"/>
    </source>
</evidence>
<dbReference type="InterPro" id="IPR045338">
    <property type="entry name" value="DUF6535"/>
</dbReference>
<gene>
    <name evidence="4" type="ORF">V5O48_014426</name>
</gene>
<dbReference type="EMBL" id="JBAHYK010001555">
    <property type="protein sequence ID" value="KAL0567566.1"/>
    <property type="molecule type" value="Genomic_DNA"/>
</dbReference>
<keyword evidence="5" id="KW-1185">Reference proteome</keyword>
<feature type="transmembrane region" description="Helical" evidence="2">
    <location>
        <begin position="394"/>
        <end position="412"/>
    </location>
</feature>
<proteinExistence type="predicted"/>
<dbReference type="Pfam" id="PF20153">
    <property type="entry name" value="DUF6535"/>
    <property type="match status" value="1"/>
</dbReference>
<sequence length="936" mass="105670">MESKKITVCHSSEESFQTADLQLPIDPIRGEMNDSRESFFADASRFASPEQIQTNGFNNAAFSPKVLHERNAEAYDPLTGGDRRANQQLLKTGRQDHHSDLGYEEWENRSHQDARSEPTGRPMPSQLSPPLPPLRSAMKSSSNDRQQGELSELRDIPLQPFFPPPSSILYSPAAPMTQNTSIGITSPLDHDSGVVPEVKILPPTPAKATGTHVLPWLNSPTRKRTRHSDNWATPAPTPAPDRQTPGTSSLRLSEHREALSNEGVPIEPPPTPPTTMNPWEFSVLQAAQKYDDEVTKGWKDDIDNLLVFVGFLTRLGVRGNLLIFDVKAGLFSGVVTAFTIQAFHWLSEDPQVIVITLLSQISRQLPNASEPILPSPPFGVFSPSRTSVVRINSFWFLSIVVSLLSAFFGILCKQWLREHTRDTQTRSRAEALALRQLRNESFEKWGVSSIIATLPVLLEISLLLFFAGVLELLWTLHKVPFATAAAAVGLGGGLYLITTLLPALNIIRVSADFPHTDGRESFARMPSFRFICPYKSPQAWGLFCVTRKLLGAIPSFPSLSGRWHWRTPNLVQKLHRASHWPALDLHHVRRFDENPLHFQNLHSENTPLAGKDLKVYELEGLRGLVNMFHDIPSMRPHLQKLLLNFEPSVVMAAVFNEWKIGTWRTSPVTFRDVEASLEDLGRHTSHFTDEKLRAGIPLHDWIEDWSQPPASAESPLHSPAFVELLYFQQYWRKALMHHDLRVEALEECTDKFFSRVDVLQKTGFWFPIPFNAMQGLWAHPNTEIRRKSISFVKFYKKGWERYGNEEREDERFALIAALARHILNAEKPHGRKSELVWSDIGLDLLRLINEDIVSKKLFKSKRYDTHKGAGGMRDWVKAISLVKERHSSGFSRIPIFSATDDFEGKAGTELDDPDGTLGNGSDFGFRDVRSDVESRV</sequence>
<feature type="region of interest" description="Disordered" evidence="1">
    <location>
        <begin position="203"/>
        <end position="250"/>
    </location>
</feature>
<feature type="region of interest" description="Disordered" evidence="1">
    <location>
        <begin position="93"/>
        <end position="150"/>
    </location>
</feature>
<comment type="caution">
    <text evidence="4">The sequence shown here is derived from an EMBL/GenBank/DDBJ whole genome shotgun (WGS) entry which is preliminary data.</text>
</comment>
<evidence type="ECO:0000313" key="4">
    <source>
        <dbReference type="EMBL" id="KAL0567566.1"/>
    </source>
</evidence>
<feature type="compositionally biased region" description="Basic and acidic residues" evidence="1">
    <location>
        <begin position="924"/>
        <end position="936"/>
    </location>
</feature>
<keyword evidence="2" id="KW-1133">Transmembrane helix</keyword>
<evidence type="ECO:0000256" key="1">
    <source>
        <dbReference type="SAM" id="MobiDB-lite"/>
    </source>
</evidence>